<comment type="caution">
    <text evidence="12">The sequence shown here is derived from an EMBL/GenBank/DDBJ whole genome shotgun (WGS) entry which is preliminary data.</text>
</comment>
<dbReference type="CDD" id="cd07808">
    <property type="entry name" value="ASKHA_NBD_FGGY_EcXK-like"/>
    <property type="match status" value="1"/>
</dbReference>
<evidence type="ECO:0000256" key="2">
    <source>
        <dbReference type="ARBA" id="ARBA00022629"/>
    </source>
</evidence>
<dbReference type="InterPro" id="IPR006000">
    <property type="entry name" value="Xylulokinase"/>
</dbReference>
<evidence type="ECO:0000259" key="10">
    <source>
        <dbReference type="Pfam" id="PF00370"/>
    </source>
</evidence>
<gene>
    <name evidence="9 12" type="primary">xylB</name>
    <name evidence="12" type="ORF">OEG84_21000</name>
</gene>
<reference evidence="12" key="1">
    <citation type="submission" date="2022-10" db="EMBL/GenBank/DDBJ databases">
        <title>Hoeflea sp. G2-23, isolated from marine algae.</title>
        <authorList>
            <person name="Kristyanto S."/>
            <person name="Kim J.M."/>
            <person name="Jeon C.O."/>
        </authorList>
    </citation>
    <scope>NUCLEOTIDE SEQUENCE</scope>
    <source>
        <strain evidence="12">G2-23</strain>
    </source>
</reference>
<comment type="catalytic activity">
    <reaction evidence="9">
        <text>D-xylulose + ATP = D-xylulose 5-phosphate + ADP + H(+)</text>
        <dbReference type="Rhea" id="RHEA:10964"/>
        <dbReference type="ChEBI" id="CHEBI:15378"/>
        <dbReference type="ChEBI" id="CHEBI:17140"/>
        <dbReference type="ChEBI" id="CHEBI:30616"/>
        <dbReference type="ChEBI" id="CHEBI:57737"/>
        <dbReference type="ChEBI" id="CHEBI:456216"/>
        <dbReference type="EC" id="2.7.1.17"/>
    </reaction>
</comment>
<keyword evidence="5 8" id="KW-0418">Kinase</keyword>
<dbReference type="Gene3D" id="3.30.420.40">
    <property type="match status" value="2"/>
</dbReference>
<evidence type="ECO:0000256" key="3">
    <source>
        <dbReference type="ARBA" id="ARBA00022679"/>
    </source>
</evidence>
<comment type="similarity">
    <text evidence="1 8">Belongs to the FGGY kinase family.</text>
</comment>
<dbReference type="PANTHER" id="PTHR43095:SF5">
    <property type="entry name" value="XYLULOSE KINASE"/>
    <property type="match status" value="1"/>
</dbReference>
<keyword evidence="7 9" id="KW-0119">Carbohydrate metabolism</keyword>
<keyword evidence="4 9" id="KW-0547">Nucleotide-binding</keyword>
<keyword evidence="2 9" id="KW-0859">Xylose metabolism</keyword>
<feature type="domain" description="Carbohydrate kinase FGGY C-terminal" evidence="11">
    <location>
        <begin position="284"/>
        <end position="445"/>
    </location>
</feature>
<evidence type="ECO:0000256" key="5">
    <source>
        <dbReference type="ARBA" id="ARBA00022777"/>
    </source>
</evidence>
<proteinExistence type="inferred from homology"/>
<dbReference type="PROSITE" id="PS00445">
    <property type="entry name" value="FGGY_KINASES_2"/>
    <property type="match status" value="1"/>
</dbReference>
<dbReference type="InterPro" id="IPR000577">
    <property type="entry name" value="Carb_kinase_FGGY"/>
</dbReference>
<name>A0ABT3ZEI6_9HYPH</name>
<dbReference type="Pfam" id="PF00370">
    <property type="entry name" value="FGGY_N"/>
    <property type="match status" value="1"/>
</dbReference>
<accession>A0ABT3ZEI6</accession>
<sequence length="513" mass="54381">MSNDLFLGIDLGAGSLKATLIDAAGAVIADAAAPVTTSAPQSGWSEQDPNNWWVAVCTALPRLLEKAGVPASRIAALSVSAGAHTQVLEDENGVVIRPAILWNDQRASTQTQALRDAADARILEISGNRANPTWTLPQMLWLKENEPDNFARVKRLYLAKDWIRSRFTGDWMTDPIDAAGTLMSVADGSSWSAEICDMIGWNLETLPPISPSTARAGTVSAQAARETGLAEGTPVIVGASDTAVETYGAGLTEPGLGVIKLATAATVSVLSPDLHASNTVINYPHVMPDQFYVIAATNSCASAHKWLRDTFFMSPETDGSAAFDRMETLASSVPVGSEGLFFHPYLNGERSPHWDPLLRAEFAGIGFQHGAGHFVRALYEGVAFSLRDCREALAAQELEFSTARLIGGGTQSPLWCQIVADVLGVDVELPGNGDASFGAALLAGVGVGAFADEAAAAKAAIRVAKRIAPNPDNAAFYTEAHSIYVDIQKALSPIHHRIARLQGNRGVSPMKED</sequence>
<evidence type="ECO:0000313" key="13">
    <source>
        <dbReference type="Proteomes" id="UP001073227"/>
    </source>
</evidence>
<feature type="domain" description="Carbohydrate kinase FGGY N-terminal" evidence="10">
    <location>
        <begin position="6"/>
        <end position="244"/>
    </location>
</feature>
<evidence type="ECO:0000256" key="6">
    <source>
        <dbReference type="ARBA" id="ARBA00022840"/>
    </source>
</evidence>
<dbReference type="Proteomes" id="UP001073227">
    <property type="component" value="Unassembled WGS sequence"/>
</dbReference>
<dbReference type="SUPFAM" id="SSF53067">
    <property type="entry name" value="Actin-like ATPase domain"/>
    <property type="match status" value="2"/>
</dbReference>
<evidence type="ECO:0000256" key="9">
    <source>
        <dbReference type="RuleBase" id="RU364073"/>
    </source>
</evidence>
<dbReference type="InterPro" id="IPR018485">
    <property type="entry name" value="FGGY_C"/>
</dbReference>
<dbReference type="InterPro" id="IPR018484">
    <property type="entry name" value="FGGY_N"/>
</dbReference>
<evidence type="ECO:0000256" key="1">
    <source>
        <dbReference type="ARBA" id="ARBA00009156"/>
    </source>
</evidence>
<evidence type="ECO:0000256" key="7">
    <source>
        <dbReference type="ARBA" id="ARBA00023277"/>
    </source>
</evidence>
<dbReference type="EC" id="2.7.1.17" evidence="9"/>
<evidence type="ECO:0000256" key="4">
    <source>
        <dbReference type="ARBA" id="ARBA00022741"/>
    </source>
</evidence>
<dbReference type="InterPro" id="IPR043129">
    <property type="entry name" value="ATPase_NBD"/>
</dbReference>
<evidence type="ECO:0000259" key="11">
    <source>
        <dbReference type="Pfam" id="PF02782"/>
    </source>
</evidence>
<protein>
    <recommendedName>
        <fullName evidence="9">Xylulose kinase</fullName>
        <shortName evidence="9">Xylulokinase</shortName>
        <ecNumber evidence="9">2.7.1.17</ecNumber>
    </recommendedName>
</protein>
<dbReference type="InterPro" id="IPR018483">
    <property type="entry name" value="Carb_kinase_FGGY_CS"/>
</dbReference>
<keyword evidence="13" id="KW-1185">Reference proteome</keyword>
<dbReference type="NCBIfam" id="TIGR01312">
    <property type="entry name" value="XylB"/>
    <property type="match status" value="1"/>
</dbReference>
<dbReference type="Pfam" id="PF02782">
    <property type="entry name" value="FGGY_C"/>
    <property type="match status" value="1"/>
</dbReference>
<dbReference type="PIRSF" id="PIRSF000538">
    <property type="entry name" value="GlpK"/>
    <property type="match status" value="1"/>
</dbReference>
<keyword evidence="3 8" id="KW-0808">Transferase</keyword>
<evidence type="ECO:0000313" key="12">
    <source>
        <dbReference type="EMBL" id="MCY0150113.1"/>
    </source>
</evidence>
<keyword evidence="6 9" id="KW-0067">ATP-binding</keyword>
<dbReference type="RefSeq" id="WP_267655551.1">
    <property type="nucleotide sequence ID" value="NZ_JAOVZR010000001.1"/>
</dbReference>
<dbReference type="EMBL" id="JAOVZR010000001">
    <property type="protein sequence ID" value="MCY0150113.1"/>
    <property type="molecule type" value="Genomic_DNA"/>
</dbReference>
<organism evidence="12 13">
    <name type="scientific">Hoeflea algicola</name>
    <dbReference type="NCBI Taxonomy" id="2983763"/>
    <lineage>
        <taxon>Bacteria</taxon>
        <taxon>Pseudomonadati</taxon>
        <taxon>Pseudomonadota</taxon>
        <taxon>Alphaproteobacteria</taxon>
        <taxon>Hyphomicrobiales</taxon>
        <taxon>Rhizobiaceae</taxon>
        <taxon>Hoeflea</taxon>
    </lineage>
</organism>
<dbReference type="PANTHER" id="PTHR43095">
    <property type="entry name" value="SUGAR KINASE"/>
    <property type="match status" value="1"/>
</dbReference>
<dbReference type="GO" id="GO:0004856">
    <property type="term" value="F:D-xylulokinase activity"/>
    <property type="evidence" value="ECO:0007669"/>
    <property type="project" value="UniProtKB-EC"/>
</dbReference>
<dbReference type="InterPro" id="IPR050406">
    <property type="entry name" value="FGGY_Carb_Kinase"/>
</dbReference>
<evidence type="ECO:0000256" key="8">
    <source>
        <dbReference type="RuleBase" id="RU003733"/>
    </source>
</evidence>